<keyword evidence="1" id="KW-1133">Transmembrane helix</keyword>
<sequence length="227" mass="24652">MIEVVAASDIVKSSLLALWTGVAGFVPRIVAALVVFLVGWLIAILLGKAAYHVVRVLHIDNALSRVGFRRAWERSGFRLDSPMFFYEIVKWFFVIVFLMAATNILGLLEVTDFLRTVVFYLPNVIVAAIILLIGILVAKFLEDMVRASVKTAGLVSANFLGALTKWAVFVFTLLIALAQLKVAEDVIRIVIIGIVAAGSLALGLSFGMGGVKHAEGLIGDLRKRIEG</sequence>
<accession>A0A0G0QHC8</accession>
<organism evidence="2 3">
    <name type="scientific">Candidatus Yanofskybacteria bacterium GW2011_GWE2_40_11</name>
    <dbReference type="NCBI Taxonomy" id="1619033"/>
    <lineage>
        <taxon>Bacteria</taxon>
        <taxon>Candidatus Yanofskyibacteriota</taxon>
    </lineage>
</organism>
<dbReference type="EMBL" id="LBXZ01000013">
    <property type="protein sequence ID" value="KKR39769.1"/>
    <property type="molecule type" value="Genomic_DNA"/>
</dbReference>
<dbReference type="Gene3D" id="1.10.287.1260">
    <property type="match status" value="1"/>
</dbReference>
<feature type="transmembrane region" description="Helical" evidence="1">
    <location>
        <begin position="159"/>
        <end position="180"/>
    </location>
</feature>
<keyword evidence="1" id="KW-0812">Transmembrane</keyword>
<proteinExistence type="predicted"/>
<keyword evidence="1" id="KW-0472">Membrane</keyword>
<evidence type="ECO:0000313" key="3">
    <source>
        <dbReference type="Proteomes" id="UP000034072"/>
    </source>
</evidence>
<feature type="transmembrane region" description="Helical" evidence="1">
    <location>
        <begin position="84"/>
        <end position="105"/>
    </location>
</feature>
<dbReference type="AlphaFoldDB" id="A0A0G0QHC8"/>
<evidence type="ECO:0000256" key="1">
    <source>
        <dbReference type="SAM" id="Phobius"/>
    </source>
</evidence>
<feature type="transmembrane region" description="Helical" evidence="1">
    <location>
        <begin position="186"/>
        <end position="206"/>
    </location>
</feature>
<feature type="transmembrane region" description="Helical" evidence="1">
    <location>
        <begin position="25"/>
        <end position="46"/>
    </location>
</feature>
<name>A0A0G0QHC8_9BACT</name>
<dbReference type="Proteomes" id="UP000034072">
    <property type="component" value="Unassembled WGS sequence"/>
</dbReference>
<dbReference type="InterPro" id="IPR008910">
    <property type="entry name" value="MSC_TM_helix"/>
</dbReference>
<evidence type="ECO:0000313" key="2">
    <source>
        <dbReference type="EMBL" id="KKR39769.1"/>
    </source>
</evidence>
<dbReference type="Pfam" id="PF05552">
    <property type="entry name" value="MS_channel_1st_1"/>
    <property type="match status" value="2"/>
</dbReference>
<reference evidence="2 3" key="1">
    <citation type="journal article" date="2015" name="Nature">
        <title>rRNA introns, odd ribosomes, and small enigmatic genomes across a large radiation of phyla.</title>
        <authorList>
            <person name="Brown C.T."/>
            <person name="Hug L.A."/>
            <person name="Thomas B.C."/>
            <person name="Sharon I."/>
            <person name="Castelle C.J."/>
            <person name="Singh A."/>
            <person name="Wilkins M.J."/>
            <person name="Williams K.H."/>
            <person name="Banfield J.F."/>
        </authorList>
    </citation>
    <scope>NUCLEOTIDE SEQUENCE [LARGE SCALE GENOMIC DNA]</scope>
</reference>
<protein>
    <submittedName>
        <fullName evidence="2">CmpX protein</fullName>
    </submittedName>
</protein>
<gene>
    <name evidence="2" type="ORF">UT75_C0013G0006</name>
</gene>
<feature type="transmembrane region" description="Helical" evidence="1">
    <location>
        <begin position="117"/>
        <end position="138"/>
    </location>
</feature>
<comment type="caution">
    <text evidence="2">The sequence shown here is derived from an EMBL/GenBank/DDBJ whole genome shotgun (WGS) entry which is preliminary data.</text>
</comment>